<keyword evidence="3" id="KW-1185">Reference proteome</keyword>
<dbReference type="Pfam" id="PF03004">
    <property type="entry name" value="Transposase_24"/>
    <property type="match status" value="1"/>
</dbReference>
<comment type="caution">
    <text evidence="2">The sequence shown here is derived from an EMBL/GenBank/DDBJ whole genome shotgun (WGS) entry which is preliminary data.</text>
</comment>
<proteinExistence type="predicted"/>
<dbReference type="Proteomes" id="UP001358586">
    <property type="component" value="Chromosome 13"/>
</dbReference>
<evidence type="ECO:0000313" key="3">
    <source>
        <dbReference type="Proteomes" id="UP001358586"/>
    </source>
</evidence>
<name>A0ABR0MDZ3_GOSAR</name>
<reference evidence="2 3" key="1">
    <citation type="submission" date="2023-03" db="EMBL/GenBank/DDBJ databases">
        <title>WGS of Gossypium arboreum.</title>
        <authorList>
            <person name="Yu D."/>
        </authorList>
    </citation>
    <scope>NUCLEOTIDE SEQUENCE [LARGE SCALE GENOMIC DNA]</scope>
    <source>
        <tissue evidence="2">Leaf</tissue>
    </source>
</reference>
<dbReference type="EMBL" id="JARKNE010000013">
    <property type="protein sequence ID" value="KAK5771475.1"/>
    <property type="molecule type" value="Genomic_DNA"/>
</dbReference>
<feature type="region of interest" description="Disordered" evidence="1">
    <location>
        <begin position="29"/>
        <end position="49"/>
    </location>
</feature>
<evidence type="ECO:0000313" key="2">
    <source>
        <dbReference type="EMBL" id="KAK5771475.1"/>
    </source>
</evidence>
<accession>A0ABR0MDZ3</accession>
<gene>
    <name evidence="2" type="ORF">PVK06_047679</name>
</gene>
<protein>
    <submittedName>
        <fullName evidence="2">Uncharacterized protein</fullName>
    </submittedName>
</protein>
<sequence>MFFFTMIQLNHYANKIPRRRLRDLSIVQNSPNSKETNSEQQTAIGSSNVSNTTDELVEIQRYLGIIAQNANTLPINYESWHHMPDNNKNQALDNTKELSSGQKFGRLQLFDITYRKKDGPPMTIEAVKIMKLMDKRAEYKAIASSDSSVNLDDIDNRIITDVLGSKRYGRVRFQGSFANLTQYFGSSLQQYMPSGNHAQAEVQR</sequence>
<organism evidence="2 3">
    <name type="scientific">Gossypium arboreum</name>
    <name type="common">Tree cotton</name>
    <name type="synonym">Gossypium nanking</name>
    <dbReference type="NCBI Taxonomy" id="29729"/>
    <lineage>
        <taxon>Eukaryota</taxon>
        <taxon>Viridiplantae</taxon>
        <taxon>Streptophyta</taxon>
        <taxon>Embryophyta</taxon>
        <taxon>Tracheophyta</taxon>
        <taxon>Spermatophyta</taxon>
        <taxon>Magnoliopsida</taxon>
        <taxon>eudicotyledons</taxon>
        <taxon>Gunneridae</taxon>
        <taxon>Pentapetalae</taxon>
        <taxon>rosids</taxon>
        <taxon>malvids</taxon>
        <taxon>Malvales</taxon>
        <taxon>Malvaceae</taxon>
        <taxon>Malvoideae</taxon>
        <taxon>Gossypium</taxon>
    </lineage>
</organism>
<evidence type="ECO:0000256" key="1">
    <source>
        <dbReference type="SAM" id="MobiDB-lite"/>
    </source>
</evidence>
<dbReference type="InterPro" id="IPR004252">
    <property type="entry name" value="Probable_transposase_24"/>
</dbReference>